<dbReference type="PANTHER" id="PTHR43739:SF5">
    <property type="entry name" value="EXO-ALPHA-SIALIDASE"/>
    <property type="match status" value="1"/>
</dbReference>
<dbReference type="SUPFAM" id="SSF110296">
    <property type="entry name" value="Oligoxyloglucan reducing end-specific cellobiohydrolase"/>
    <property type="match status" value="2"/>
</dbReference>
<dbReference type="RefSeq" id="WP_310226004.1">
    <property type="nucleotide sequence ID" value="NZ_JAVDSB010000002.1"/>
</dbReference>
<dbReference type="InterPro" id="IPR052025">
    <property type="entry name" value="Xyloglucanase_GH74"/>
</dbReference>
<dbReference type="Gene3D" id="2.130.10.10">
    <property type="entry name" value="YVTN repeat-like/Quinoprotein amine dehydrogenase"/>
    <property type="match status" value="2"/>
</dbReference>
<protein>
    <submittedName>
        <fullName evidence="1">Uncharacterized protein</fullName>
    </submittedName>
</protein>
<comment type="caution">
    <text evidence="1">The sequence shown here is derived from an EMBL/GenBank/DDBJ whole genome shotgun (WGS) entry which is preliminary data.</text>
</comment>
<organism evidence="1 2">
    <name type="scientific">Paenibacillus qinlingensis</name>
    <dbReference type="NCBI Taxonomy" id="1837343"/>
    <lineage>
        <taxon>Bacteria</taxon>
        <taxon>Bacillati</taxon>
        <taxon>Bacillota</taxon>
        <taxon>Bacilli</taxon>
        <taxon>Bacillales</taxon>
        <taxon>Paenibacillaceae</taxon>
        <taxon>Paenibacillus</taxon>
    </lineage>
</organism>
<gene>
    <name evidence="1" type="ORF">J2736_002034</name>
</gene>
<dbReference type="InterPro" id="IPR015943">
    <property type="entry name" value="WD40/YVTN_repeat-like_dom_sf"/>
</dbReference>
<keyword evidence="2" id="KW-1185">Reference proteome</keyword>
<accession>A0ABU1NV22</accession>
<reference evidence="1 2" key="1">
    <citation type="submission" date="2023-07" db="EMBL/GenBank/DDBJ databases">
        <title>Sorghum-associated microbial communities from plants grown in Nebraska, USA.</title>
        <authorList>
            <person name="Schachtman D."/>
        </authorList>
    </citation>
    <scope>NUCLEOTIDE SEQUENCE [LARGE SCALE GENOMIC DNA]</scope>
    <source>
        <strain evidence="1 2">CC258</strain>
    </source>
</reference>
<evidence type="ECO:0000313" key="1">
    <source>
        <dbReference type="EMBL" id="MDR6550847.1"/>
    </source>
</evidence>
<sequence>MLFNYSKWGDMMLKSVFGKVGIPTFLGLSLMITSVPSALAVDAVQPYTVNQMPIGGGGFVTGMIVHPTTQDIVYMRTDVGGAFRLDTTGGTDKWVQMFDWEQDKENLYGVESIAIDPKDPNVVYTALGRDMAVEPLVPGAIVPPSGIYKSTSKGQLGSWNLMNINAAYNNTTNLGADQSLSMGGNYEYRWAGERLAIDPGADIAYFGSRRDGLWKKPVGSNEWRRVDATVFPAVGGSYTKANGTSDAVGITFVLFDRKNEAAGVRTQTIYVGVFEDGSPGNGGVWRSIDGGDHFQLLTGHALSGTYHRPIRAAVDPVNHNLYVTYAGKMDYATGIPQYKGGVERFDGTTWTDITPKECDFTYNSEGAFSYSGVSVDPSDPTGNTVMVAREDRNNNSMFFRSTSQGNPGSCTSNTSWMKIDNSNTIKTPVSWWPPSFWGAEISSLAIDPFHQTSGRSSRVWYTAFNGVWRTDNITALPAASTSWTAIELGHEEVSFHALKSTPGERQPGQYRGLLSGAADKGGFWHDTQNIAMSASNFPKFRFSEQDTLSIDFYEANPNLAVRVTEKRNANVGNFFYSTTNGNGIDSIAAWGNPVVTGLPADFRGGRVAMSQTDPNTIVWVPSNEPAQDGTPTNYNAKYTANGGTTWNDVTFKQGSTTVYPRVVVSEWDRMKQPLAADRVNGKFYYYEPGVAGNPGTFYRSTDNGVTFLSTPATNLTTHASGVFSVKAVPNSNGEVWMSLDEGGLLYSTNAGYSFTKLNTVKEAYLFSFGKGTTSSTSALYLYGVLNDGSDTKGIFRSDDNGLHWTQIHDKLIGRATVLEGDRNQDQVYVGLGGRGIIALKKP</sequence>
<dbReference type="PANTHER" id="PTHR43739">
    <property type="entry name" value="XYLOGLUCANASE (EUROFUNG)"/>
    <property type="match status" value="1"/>
</dbReference>
<proteinExistence type="predicted"/>
<evidence type="ECO:0000313" key="2">
    <source>
        <dbReference type="Proteomes" id="UP001267290"/>
    </source>
</evidence>
<name>A0ABU1NV22_9BACL</name>
<dbReference type="EMBL" id="JAVDSB010000002">
    <property type="protein sequence ID" value="MDR6550847.1"/>
    <property type="molecule type" value="Genomic_DNA"/>
</dbReference>
<dbReference type="Proteomes" id="UP001267290">
    <property type="component" value="Unassembled WGS sequence"/>
</dbReference>